<dbReference type="GO" id="GO:0016787">
    <property type="term" value="F:hydrolase activity"/>
    <property type="evidence" value="ECO:0007669"/>
    <property type="project" value="UniProtKB-KW"/>
</dbReference>
<proteinExistence type="predicted"/>
<feature type="domain" description="CAAX prenyl protease 2/Lysostaphin resistance protein A-like" evidence="2">
    <location>
        <begin position="132"/>
        <end position="233"/>
    </location>
</feature>
<dbReference type="EMBL" id="JBHSCL010000004">
    <property type="protein sequence ID" value="MFC4219196.1"/>
    <property type="molecule type" value="Genomic_DNA"/>
</dbReference>
<dbReference type="PANTHER" id="PTHR35797:SF1">
    <property type="entry name" value="PROTEASE"/>
    <property type="match status" value="1"/>
</dbReference>
<dbReference type="PANTHER" id="PTHR35797">
    <property type="entry name" value="PROTEASE-RELATED"/>
    <property type="match status" value="1"/>
</dbReference>
<keyword evidence="3" id="KW-0378">Hydrolase</keyword>
<evidence type="ECO:0000259" key="2">
    <source>
        <dbReference type="Pfam" id="PF02517"/>
    </source>
</evidence>
<evidence type="ECO:0000256" key="1">
    <source>
        <dbReference type="SAM" id="Phobius"/>
    </source>
</evidence>
<keyword evidence="1" id="KW-0812">Transmembrane</keyword>
<dbReference type="Pfam" id="PF02517">
    <property type="entry name" value="Rce1-like"/>
    <property type="match status" value="1"/>
</dbReference>
<dbReference type="RefSeq" id="WP_379762611.1">
    <property type="nucleotide sequence ID" value="NZ_JBHSCL010000004.1"/>
</dbReference>
<evidence type="ECO:0000313" key="3">
    <source>
        <dbReference type="EMBL" id="MFC4219196.1"/>
    </source>
</evidence>
<name>A0ABV8PK01_9FLAO</name>
<sequence length="279" mass="31141">MNKVKDNVLVNIYGYFGLTILISWSLWSPLYISEEINEFWVLPGAWGPTIAAILLTLVNSGKVGLKKLLKKLLIWRVNVKYYLFAIFGLLIIGLVSVNVYVILGGNLLDIAVVLEGMGIDNGDFGLALLLLPVFYLINTLLGGPIAEELGWRGYAQELLQNKYSPNVSGLIIGFIWSIWHLPLFIFLPKAVGSMPIWFYIPLMTSMGLVFSWLYNKTNGSVLLAILLHGGMNFTHGFLGADVFKDLKLLSIQVLLIIILTIVLSRRNTKIHQYKAGESL</sequence>
<feature type="transmembrane region" description="Helical" evidence="1">
    <location>
        <begin position="39"/>
        <end position="60"/>
    </location>
</feature>
<feature type="transmembrane region" description="Helical" evidence="1">
    <location>
        <begin position="124"/>
        <end position="146"/>
    </location>
</feature>
<organism evidence="3 4">
    <name type="scientific">Flagellimonas marina</name>
    <dbReference type="NCBI Taxonomy" id="1775168"/>
    <lineage>
        <taxon>Bacteria</taxon>
        <taxon>Pseudomonadati</taxon>
        <taxon>Bacteroidota</taxon>
        <taxon>Flavobacteriia</taxon>
        <taxon>Flavobacteriales</taxon>
        <taxon>Flavobacteriaceae</taxon>
        <taxon>Flagellimonas</taxon>
    </lineage>
</organism>
<dbReference type="Proteomes" id="UP001595841">
    <property type="component" value="Unassembled WGS sequence"/>
</dbReference>
<feature type="transmembrane region" description="Helical" evidence="1">
    <location>
        <begin position="246"/>
        <end position="264"/>
    </location>
</feature>
<keyword evidence="1" id="KW-1133">Transmembrane helix</keyword>
<dbReference type="InterPro" id="IPR042150">
    <property type="entry name" value="MmRce1-like"/>
</dbReference>
<keyword evidence="1" id="KW-0472">Membrane</keyword>
<gene>
    <name evidence="3" type="ORF">ACFOWS_03585</name>
</gene>
<accession>A0ABV8PK01</accession>
<protein>
    <submittedName>
        <fullName evidence="3">CPBP family intramembrane glutamic endopeptidase</fullName>
        <ecNumber evidence="3">3.4.-.-</ecNumber>
    </submittedName>
</protein>
<feature type="transmembrane region" description="Helical" evidence="1">
    <location>
        <begin position="12"/>
        <end position="33"/>
    </location>
</feature>
<feature type="transmembrane region" description="Helical" evidence="1">
    <location>
        <begin position="81"/>
        <end position="104"/>
    </location>
</feature>
<feature type="transmembrane region" description="Helical" evidence="1">
    <location>
        <begin position="167"/>
        <end position="190"/>
    </location>
</feature>
<feature type="transmembrane region" description="Helical" evidence="1">
    <location>
        <begin position="196"/>
        <end position="214"/>
    </location>
</feature>
<feature type="transmembrane region" description="Helical" evidence="1">
    <location>
        <begin position="221"/>
        <end position="240"/>
    </location>
</feature>
<dbReference type="InterPro" id="IPR003675">
    <property type="entry name" value="Rce1/LyrA-like_dom"/>
</dbReference>
<comment type="caution">
    <text evidence="3">The sequence shown here is derived from an EMBL/GenBank/DDBJ whole genome shotgun (WGS) entry which is preliminary data.</text>
</comment>
<evidence type="ECO:0000313" key="4">
    <source>
        <dbReference type="Proteomes" id="UP001595841"/>
    </source>
</evidence>
<keyword evidence="4" id="KW-1185">Reference proteome</keyword>
<reference evidence="4" key="1">
    <citation type="journal article" date="2019" name="Int. J. Syst. Evol. Microbiol.">
        <title>The Global Catalogue of Microorganisms (GCM) 10K type strain sequencing project: providing services to taxonomists for standard genome sequencing and annotation.</title>
        <authorList>
            <consortium name="The Broad Institute Genomics Platform"/>
            <consortium name="The Broad Institute Genome Sequencing Center for Infectious Disease"/>
            <person name="Wu L."/>
            <person name="Ma J."/>
        </authorList>
    </citation>
    <scope>NUCLEOTIDE SEQUENCE [LARGE SCALE GENOMIC DNA]</scope>
    <source>
        <strain evidence="4">CGMCC 1.15774</strain>
    </source>
</reference>
<dbReference type="EC" id="3.4.-.-" evidence="3"/>